<accession>A0A1Y2BXS8</accession>
<dbReference type="Proteomes" id="UP000193642">
    <property type="component" value="Unassembled WGS sequence"/>
</dbReference>
<name>A0A1Y2BXS8_9FUNG</name>
<protein>
    <submittedName>
        <fullName evidence="2">Uncharacterized protein</fullName>
    </submittedName>
</protein>
<gene>
    <name evidence="2" type="ORF">BCR33DRAFT_720006</name>
</gene>
<feature type="compositionally biased region" description="Low complexity" evidence="1">
    <location>
        <begin position="100"/>
        <end position="115"/>
    </location>
</feature>
<dbReference type="Pfam" id="PF05250">
    <property type="entry name" value="UPF0193"/>
    <property type="match status" value="2"/>
</dbReference>
<keyword evidence="3" id="KW-1185">Reference proteome</keyword>
<dbReference type="AlphaFoldDB" id="A0A1Y2BXS8"/>
<evidence type="ECO:0000313" key="2">
    <source>
        <dbReference type="EMBL" id="ORY39546.1"/>
    </source>
</evidence>
<feature type="compositionally biased region" description="Polar residues" evidence="1">
    <location>
        <begin position="9"/>
        <end position="24"/>
    </location>
</feature>
<dbReference type="OrthoDB" id="189770at2759"/>
<dbReference type="PANTHER" id="PTHR28348:SF1">
    <property type="entry name" value="UPF0193 PROTEIN EVG1"/>
    <property type="match status" value="1"/>
</dbReference>
<dbReference type="EMBL" id="MCGO01000039">
    <property type="protein sequence ID" value="ORY39546.1"/>
    <property type="molecule type" value="Genomic_DNA"/>
</dbReference>
<sequence>MEAGYPRSNLFSASSIATQKSNPGHRTGPGFKTGVSRRGPPSVAESMASQDSLSHDTKMLFKSMMGASKLSNFQQRMLDQLVNTGSSLPPVPTPGLAPRPLSATSSSTSSPPTISQADLSAHHRLLKKRAMMAELTNPRSTLRPLRTILESDAFEQEVYRPAPKKDGTVEKKKLQRYMESDGGKEVLDMDDEEGARIGYGRRKGGLLGRHGGAVAKAAEGNGYGEETEEIDEFDMVFKEIEERKKWLDDMVSLGRGKVYRKQIQGEIAQRVKRLEQIDKERSQH</sequence>
<feature type="region of interest" description="Disordered" evidence="1">
    <location>
        <begin position="1"/>
        <end position="52"/>
    </location>
</feature>
<dbReference type="PANTHER" id="PTHR28348">
    <property type="entry name" value="UPF0193 PROTEIN EVG1"/>
    <property type="match status" value="1"/>
</dbReference>
<proteinExistence type="predicted"/>
<comment type="caution">
    <text evidence="2">The sequence shown here is derived from an EMBL/GenBank/DDBJ whole genome shotgun (WGS) entry which is preliminary data.</text>
</comment>
<feature type="region of interest" description="Disordered" evidence="1">
    <location>
        <begin position="84"/>
        <end position="115"/>
    </location>
</feature>
<dbReference type="InterPro" id="IPR007914">
    <property type="entry name" value="UPF0193"/>
</dbReference>
<evidence type="ECO:0000313" key="3">
    <source>
        <dbReference type="Proteomes" id="UP000193642"/>
    </source>
</evidence>
<evidence type="ECO:0000256" key="1">
    <source>
        <dbReference type="SAM" id="MobiDB-lite"/>
    </source>
</evidence>
<reference evidence="2 3" key="1">
    <citation type="submission" date="2016-07" db="EMBL/GenBank/DDBJ databases">
        <title>Pervasive Adenine N6-methylation of Active Genes in Fungi.</title>
        <authorList>
            <consortium name="DOE Joint Genome Institute"/>
            <person name="Mondo S.J."/>
            <person name="Dannebaum R.O."/>
            <person name="Kuo R.C."/>
            <person name="Labutti K."/>
            <person name="Haridas S."/>
            <person name="Kuo A."/>
            <person name="Salamov A."/>
            <person name="Ahrendt S.R."/>
            <person name="Lipzen A."/>
            <person name="Sullivan W."/>
            <person name="Andreopoulos W.B."/>
            <person name="Clum A."/>
            <person name="Lindquist E."/>
            <person name="Daum C."/>
            <person name="Ramamoorthy G.K."/>
            <person name="Gryganskyi A."/>
            <person name="Culley D."/>
            <person name="Magnuson J.K."/>
            <person name="James T.Y."/>
            <person name="O'Malley M.A."/>
            <person name="Stajich J.E."/>
            <person name="Spatafora J.W."/>
            <person name="Visel A."/>
            <person name="Grigoriev I.V."/>
        </authorList>
    </citation>
    <scope>NUCLEOTIDE SEQUENCE [LARGE SCALE GENOMIC DNA]</scope>
    <source>
        <strain evidence="2 3">JEL800</strain>
    </source>
</reference>
<organism evidence="2 3">
    <name type="scientific">Rhizoclosmatium globosum</name>
    <dbReference type="NCBI Taxonomy" id="329046"/>
    <lineage>
        <taxon>Eukaryota</taxon>
        <taxon>Fungi</taxon>
        <taxon>Fungi incertae sedis</taxon>
        <taxon>Chytridiomycota</taxon>
        <taxon>Chytridiomycota incertae sedis</taxon>
        <taxon>Chytridiomycetes</taxon>
        <taxon>Chytridiales</taxon>
        <taxon>Chytriomycetaceae</taxon>
        <taxon>Rhizoclosmatium</taxon>
    </lineage>
</organism>